<protein>
    <submittedName>
        <fullName evidence="2">Capsule assembly Wzi family protein</fullName>
    </submittedName>
</protein>
<proteinExistence type="predicted"/>
<feature type="chain" id="PRO_5034278964" evidence="1">
    <location>
        <begin position="23"/>
        <end position="480"/>
    </location>
</feature>
<gene>
    <name evidence="2" type="ORF">JQU52_03310</name>
</gene>
<accession>A0A892ZNN7</accession>
<evidence type="ECO:0000313" key="3">
    <source>
        <dbReference type="Proteomes" id="UP000653156"/>
    </source>
</evidence>
<dbReference type="AlphaFoldDB" id="A0A892ZNN7"/>
<evidence type="ECO:0000256" key="1">
    <source>
        <dbReference type="SAM" id="SignalP"/>
    </source>
</evidence>
<dbReference type="Gene3D" id="2.40.160.130">
    <property type="entry name" value="Capsule assembly protein Wzi"/>
    <property type="match status" value="1"/>
</dbReference>
<dbReference type="Proteomes" id="UP000653156">
    <property type="component" value="Chromosome"/>
</dbReference>
<keyword evidence="1" id="KW-0732">Signal</keyword>
<dbReference type="InterPro" id="IPR038636">
    <property type="entry name" value="Wzi_sf"/>
</dbReference>
<dbReference type="KEGG" id="ptes:JQU52_03310"/>
<name>A0A892ZNN7_9NEIS</name>
<organism evidence="2 3">
    <name type="scientific">Paralysiella testudinis</name>
    <dbReference type="NCBI Taxonomy" id="2809020"/>
    <lineage>
        <taxon>Bacteria</taxon>
        <taxon>Pseudomonadati</taxon>
        <taxon>Pseudomonadota</taxon>
        <taxon>Betaproteobacteria</taxon>
        <taxon>Neisseriales</taxon>
        <taxon>Neisseriaceae</taxon>
        <taxon>Paralysiella</taxon>
    </lineage>
</organism>
<dbReference type="Pfam" id="PF14052">
    <property type="entry name" value="Caps_assemb_Wzi"/>
    <property type="match status" value="1"/>
</dbReference>
<keyword evidence="3" id="KW-1185">Reference proteome</keyword>
<dbReference type="InterPro" id="IPR026950">
    <property type="entry name" value="Caps_assemb_Wzi"/>
</dbReference>
<sequence>MNLKPFLLFGSLLLLNSQLIQAAGLLLPDRGLRQDLDWLNSRGVISINLAVWPLSQEEIDAALDNAKPSNTTDSMVLNRVQQHLQNIKAPVQISAYAGSQLNAMTSGFGQTEHDQRRASVAGQWQNPDFDVRLQANLVGGDGGRKPSHWLPANSYAAAKVGNQWLSFGQIPRYWGPGQEGSLILGDAARPVTAFSLQRAEQKPFETPLLSWLGRWQYQVFAGQLSQYDAIPNTKLIGMRVDLMPTDYLQLGAHRVFQWGGENRPQSLKSFGKAFLGKGENEESADKSNEPGNQIAGLDIQLKLQPLVDVPVNLYAQMVGEDEAGYFPSKKAYLFGIRGAHAWNANTINWSLEGADTRVEFKDTGIIYGHHLYRDGYYQQGLPLGYALGGDAQNISARLAVTTPDQQTFSGHVMHAKVNPTNQRNNERYSHNDTLNGVALGWEKTFKNGLNLGSQLWYVDSQNHQHDHGFGAGMKLSMPLR</sequence>
<feature type="signal peptide" evidence="1">
    <location>
        <begin position="1"/>
        <end position="22"/>
    </location>
</feature>
<reference evidence="2" key="1">
    <citation type="submission" date="2021-02" db="EMBL/GenBank/DDBJ databases">
        <title>Neisseriaceae sp. 26B isolated from the cloaca of a Common Toad-headed Turtle (Mesoclemmys nasuta).</title>
        <authorList>
            <person name="Spergser J."/>
            <person name="Busse H.-J."/>
        </authorList>
    </citation>
    <scope>NUCLEOTIDE SEQUENCE</scope>
    <source>
        <strain evidence="2">26B</strain>
    </source>
</reference>
<dbReference type="EMBL" id="CP069798">
    <property type="protein sequence ID" value="QRQ82449.1"/>
    <property type="molecule type" value="Genomic_DNA"/>
</dbReference>
<evidence type="ECO:0000313" key="2">
    <source>
        <dbReference type="EMBL" id="QRQ82449.1"/>
    </source>
</evidence>